<dbReference type="AlphaFoldDB" id="A0A8J2X1Y3"/>
<dbReference type="InterPro" id="IPR012664">
    <property type="entry name" value="CHP02452"/>
</dbReference>
<feature type="domain" description="Microbial-type PARG catalytic" evidence="2">
    <location>
        <begin position="69"/>
        <end position="149"/>
    </location>
</feature>
<reference evidence="3" key="1">
    <citation type="submission" date="2021-11" db="EMBL/GenBank/DDBJ databases">
        <authorList>
            <consortium name="Genoscope - CEA"/>
            <person name="William W."/>
        </authorList>
    </citation>
    <scope>NUCLEOTIDE SEQUENCE</scope>
</reference>
<dbReference type="InterPro" id="IPR043472">
    <property type="entry name" value="Macro_dom-like"/>
</dbReference>
<dbReference type="InterPro" id="IPR019261">
    <property type="entry name" value="PARG_cat_microbial"/>
</dbReference>
<accession>A0A8J2X1Y3</accession>
<comment type="caution">
    <text evidence="3">The sequence shown here is derived from an EMBL/GenBank/DDBJ whole genome shotgun (WGS) entry which is preliminary data.</text>
</comment>
<dbReference type="Proteomes" id="UP000789595">
    <property type="component" value="Unassembled WGS sequence"/>
</dbReference>
<dbReference type="PANTHER" id="PTHR35596">
    <property type="entry name" value="DUF2263 DOMAIN-CONTAINING PROTEIN"/>
    <property type="match status" value="1"/>
</dbReference>
<organism evidence="3 4">
    <name type="scientific">Pelagomonas calceolata</name>
    <dbReference type="NCBI Taxonomy" id="35677"/>
    <lineage>
        <taxon>Eukaryota</taxon>
        <taxon>Sar</taxon>
        <taxon>Stramenopiles</taxon>
        <taxon>Ochrophyta</taxon>
        <taxon>Pelagophyceae</taxon>
        <taxon>Pelagomonadales</taxon>
        <taxon>Pelagomonadaceae</taxon>
        <taxon>Pelagomonas</taxon>
    </lineage>
</organism>
<dbReference type="SUPFAM" id="SSF52949">
    <property type="entry name" value="Macro domain-like"/>
    <property type="match status" value="1"/>
</dbReference>
<gene>
    <name evidence="3" type="ORF">PECAL_5P15120</name>
</gene>
<evidence type="ECO:0000259" key="2">
    <source>
        <dbReference type="Pfam" id="PF10021"/>
    </source>
</evidence>
<dbReference type="NCBIfam" id="TIGR02452">
    <property type="entry name" value="TIGR02452 family protein"/>
    <property type="match status" value="1"/>
</dbReference>
<evidence type="ECO:0000256" key="1">
    <source>
        <dbReference type="SAM" id="MobiDB-lite"/>
    </source>
</evidence>
<dbReference type="Gene3D" id="3.40.220.10">
    <property type="entry name" value="Leucine Aminopeptidase, subunit E, domain 1"/>
    <property type="match status" value="1"/>
</dbReference>
<name>A0A8J2X1Y3_9STRA</name>
<evidence type="ECO:0000313" key="3">
    <source>
        <dbReference type="EMBL" id="CAH0376915.1"/>
    </source>
</evidence>
<sequence length="263" mass="27039">MGKDRKSKGKASSGADAGTPPSAEEAVQHVAKHKLLGGRKGKAVTYRDPLGQLPVEARGSADCPVEVVSLGAFEALVQAGAAGGCVLDFASDSNPGGSWRSKQQGTQEEALCRTSTLGLKLEAHFADVGGGGYMPGKESCVYVPDVAVFWAKDLNWLVPAIPCAVVAAALRDVGGDVGALRRKVRSVLVTAAAHGHRRLVLGAWGCGAFGNDAALVAAAFRDEVRAAAARGDVEHVVFAMGDSGAGRRNAALFREVFGLPAHG</sequence>
<protein>
    <recommendedName>
        <fullName evidence="2">Microbial-type PARG catalytic domain-containing protein</fullName>
    </recommendedName>
</protein>
<feature type="region of interest" description="Disordered" evidence="1">
    <location>
        <begin position="1"/>
        <end position="27"/>
    </location>
</feature>
<dbReference type="EMBL" id="CAKKNE010000005">
    <property type="protein sequence ID" value="CAH0376915.1"/>
    <property type="molecule type" value="Genomic_DNA"/>
</dbReference>
<dbReference type="PANTHER" id="PTHR35596:SF1">
    <property type="entry name" value="MICROBIAL-TYPE PARG CATALYTIC DOMAIN-CONTAINING PROTEIN"/>
    <property type="match status" value="1"/>
</dbReference>
<dbReference type="Pfam" id="PF10021">
    <property type="entry name" value="PARG_cat_microb"/>
    <property type="match status" value="1"/>
</dbReference>
<evidence type="ECO:0000313" key="4">
    <source>
        <dbReference type="Proteomes" id="UP000789595"/>
    </source>
</evidence>
<dbReference type="OrthoDB" id="9985428at2759"/>
<keyword evidence="4" id="KW-1185">Reference proteome</keyword>
<proteinExistence type="predicted"/>